<dbReference type="InterPro" id="IPR039919">
    <property type="entry name" value="ARHGEF10/ARHGEF17"/>
</dbReference>
<gene>
    <name evidence="3" type="ORF">IscW_ISCW005951</name>
</gene>
<dbReference type="VEuPathDB" id="VectorBase:ISCP_011797"/>
<keyword evidence="1" id="KW-0344">Guanine-nucleotide releasing factor</keyword>
<name>B7PMH8_IXOSC</name>
<dbReference type="EMBL" id="ABJB010943167">
    <property type="status" value="NOT_ANNOTATED_CDS"/>
    <property type="molecule type" value="Genomic_DNA"/>
</dbReference>
<dbReference type="EMBL" id="ABJB010226024">
    <property type="status" value="NOT_ANNOTATED_CDS"/>
    <property type="molecule type" value="Genomic_DNA"/>
</dbReference>
<evidence type="ECO:0000313" key="5">
    <source>
        <dbReference type="Proteomes" id="UP000001555"/>
    </source>
</evidence>
<feature type="compositionally biased region" description="Acidic residues" evidence="2">
    <location>
        <begin position="110"/>
        <end position="121"/>
    </location>
</feature>
<protein>
    <submittedName>
        <fullName evidence="3 4">Uncharacterized protein</fullName>
    </submittedName>
</protein>
<dbReference type="Proteomes" id="UP000001555">
    <property type="component" value="Unassembled WGS sequence"/>
</dbReference>
<dbReference type="AlphaFoldDB" id="B7PMH8"/>
<dbReference type="GO" id="GO:0005085">
    <property type="term" value="F:guanyl-nucleotide exchange factor activity"/>
    <property type="evidence" value="ECO:0007669"/>
    <property type="project" value="UniProtKB-KW"/>
</dbReference>
<evidence type="ECO:0000313" key="4">
    <source>
        <dbReference type="EnsemblMetazoa" id="ISCW005951-PA"/>
    </source>
</evidence>
<sequence length="387" mass="41277">MAESAALRLAALSTDRRPPPEFLHPVPIRKTRAGLQFTCAVATLGLNAHGLRDVWVCNSDGYVGSMMSLGRRKSIVPDSNVLVSTDTEDKEPDAGQQTQSNNGNIQLDSDSSDEEEEESEDHSESQGGGWNTSEPQKVLVGSSVSPVLRMLAVAGRLWCGCQNYIKVLSTASLEVEHSFQVSSDASRAVLCMVTSGLGVWLAIQHSAVIRLFHATTYECLQDVNIAPAVTKMLSACDDIIRQHKAACLRVTALLACKDLLWVGTSAGVLLTLPLPHLTSNTSRLGCPPNIAGVPHGHTGHVRFLTAVETTEPPGRHHHHRSLRCSRGDGGAATGASLAGRRASLTPAAGCRLLVISGGDGYEDFRNAGLTEAAGRDDSTNHLLLWQV</sequence>
<dbReference type="EMBL" id="ABJB010492331">
    <property type="status" value="NOT_ANNOTATED_CDS"/>
    <property type="molecule type" value="Genomic_DNA"/>
</dbReference>
<evidence type="ECO:0000256" key="2">
    <source>
        <dbReference type="SAM" id="MobiDB-lite"/>
    </source>
</evidence>
<dbReference type="VEuPathDB" id="VectorBase:ISCI005951"/>
<dbReference type="EMBL" id="ABJB010361906">
    <property type="status" value="NOT_ANNOTATED_CDS"/>
    <property type="molecule type" value="Genomic_DNA"/>
</dbReference>
<dbReference type="EnsemblMetazoa" id="ISCW005951-RA">
    <property type="protein sequence ID" value="ISCW005951-PA"/>
    <property type="gene ID" value="ISCW005951"/>
</dbReference>
<dbReference type="EMBL" id="ABJB010660837">
    <property type="status" value="NOT_ANNOTATED_CDS"/>
    <property type="molecule type" value="Genomic_DNA"/>
</dbReference>
<dbReference type="InParanoid" id="B7PMH8"/>
<dbReference type="Pfam" id="PF19056">
    <property type="entry name" value="WD40_2"/>
    <property type="match status" value="1"/>
</dbReference>
<evidence type="ECO:0000313" key="3">
    <source>
        <dbReference type="EMBL" id="EEC07800.1"/>
    </source>
</evidence>
<proteinExistence type="predicted"/>
<reference evidence="3 5" key="1">
    <citation type="submission" date="2008-03" db="EMBL/GenBank/DDBJ databases">
        <title>Annotation of Ixodes scapularis.</title>
        <authorList>
            <consortium name="Ixodes scapularis Genome Project Consortium"/>
            <person name="Caler E."/>
            <person name="Hannick L.I."/>
            <person name="Bidwell S."/>
            <person name="Joardar V."/>
            <person name="Thiagarajan M."/>
            <person name="Amedeo P."/>
            <person name="Galinsky K.J."/>
            <person name="Schobel S."/>
            <person name="Inman J."/>
            <person name="Hostetler J."/>
            <person name="Miller J."/>
            <person name="Hammond M."/>
            <person name="Megy K."/>
            <person name="Lawson D."/>
            <person name="Kodira C."/>
            <person name="Sutton G."/>
            <person name="Meyer J."/>
            <person name="Hill C.A."/>
            <person name="Birren B."/>
            <person name="Nene V."/>
            <person name="Collins F."/>
            <person name="Alarcon-Chaidez F."/>
            <person name="Wikel S."/>
            <person name="Strausberg R."/>
        </authorList>
    </citation>
    <scope>NUCLEOTIDE SEQUENCE [LARGE SCALE GENOMIC DNA]</scope>
    <source>
        <strain evidence="5">Wikel</strain>
        <strain evidence="3">Wikel colony</strain>
    </source>
</reference>
<accession>B7PMH8</accession>
<keyword evidence="5" id="KW-1185">Reference proteome</keyword>
<organism>
    <name type="scientific">Ixodes scapularis</name>
    <name type="common">Black-legged tick</name>
    <name type="synonym">Deer tick</name>
    <dbReference type="NCBI Taxonomy" id="6945"/>
    <lineage>
        <taxon>Eukaryota</taxon>
        <taxon>Metazoa</taxon>
        <taxon>Ecdysozoa</taxon>
        <taxon>Arthropoda</taxon>
        <taxon>Chelicerata</taxon>
        <taxon>Arachnida</taxon>
        <taxon>Acari</taxon>
        <taxon>Parasitiformes</taxon>
        <taxon>Ixodida</taxon>
        <taxon>Ixodoidea</taxon>
        <taxon>Ixodidae</taxon>
        <taxon>Ixodinae</taxon>
        <taxon>Ixodes</taxon>
    </lineage>
</organism>
<dbReference type="EMBL" id="ABJB010032866">
    <property type="status" value="NOT_ANNOTATED_CDS"/>
    <property type="molecule type" value="Genomic_DNA"/>
</dbReference>
<reference evidence="4" key="2">
    <citation type="submission" date="2020-05" db="UniProtKB">
        <authorList>
            <consortium name="EnsemblMetazoa"/>
        </authorList>
    </citation>
    <scope>IDENTIFICATION</scope>
    <source>
        <strain evidence="4">wikel</strain>
    </source>
</reference>
<dbReference type="HOGENOM" id="CLU_714303_0_0_1"/>
<feature type="region of interest" description="Disordered" evidence="2">
    <location>
        <begin position="85"/>
        <end position="136"/>
    </location>
</feature>
<dbReference type="OrthoDB" id="6422170at2759"/>
<feature type="compositionally biased region" description="Polar residues" evidence="2">
    <location>
        <begin position="95"/>
        <end position="107"/>
    </location>
</feature>
<dbReference type="EMBL" id="ABJB010238771">
    <property type="status" value="NOT_ANNOTATED_CDS"/>
    <property type="molecule type" value="Genomic_DNA"/>
</dbReference>
<dbReference type="EMBL" id="DS747369">
    <property type="protein sequence ID" value="EEC07800.1"/>
    <property type="molecule type" value="Genomic_DNA"/>
</dbReference>
<dbReference type="PaxDb" id="6945-B7PMH8"/>
<evidence type="ECO:0000256" key="1">
    <source>
        <dbReference type="ARBA" id="ARBA00022658"/>
    </source>
</evidence>
<dbReference type="PANTHER" id="PTHR12877">
    <property type="entry name" value="RHO GUANINE NUCLEOTIDE EXCHANGE FACTOR"/>
    <property type="match status" value="1"/>
</dbReference>
<dbReference type="EMBL" id="ABJB010990477">
    <property type="status" value="NOT_ANNOTATED_CDS"/>
    <property type="molecule type" value="Genomic_DNA"/>
</dbReference>
<dbReference type="VEuPathDB" id="VectorBase:ISCW005951"/>
<dbReference type="STRING" id="6945.B7PMH8"/>
<dbReference type="PANTHER" id="PTHR12877:SF15">
    <property type="entry name" value="RHO GUANINE NUCLEOTIDE EXCHANGE FACTOR 17"/>
    <property type="match status" value="1"/>
</dbReference>